<reference evidence="2" key="1">
    <citation type="submission" date="2016-10" db="EMBL/GenBank/DDBJ databases">
        <authorList>
            <person name="Varghese N."/>
            <person name="Submissions S."/>
        </authorList>
    </citation>
    <scope>NUCLEOTIDE SEQUENCE [LARGE SCALE GENOMIC DNA]</scope>
    <source>
        <strain evidence="2">DSM 19110</strain>
    </source>
</reference>
<dbReference type="EMBL" id="FNGY01000004">
    <property type="protein sequence ID" value="SDM54674.1"/>
    <property type="molecule type" value="Genomic_DNA"/>
</dbReference>
<sequence>MHKIIKKTFPPIYHLNKHLLINNLIAAQIPQLFNSRGLAVDKRNLSDECKHFWQVSG</sequence>
<keyword evidence="2" id="KW-1185">Reference proteome</keyword>
<accession>A0A1G9U4U1</accession>
<dbReference type="AlphaFoldDB" id="A0A1G9U4U1"/>
<evidence type="ECO:0000313" key="1">
    <source>
        <dbReference type="EMBL" id="SDM54674.1"/>
    </source>
</evidence>
<gene>
    <name evidence="1" type="ORF">SAMN05421820_10453</name>
</gene>
<dbReference type="Proteomes" id="UP000183200">
    <property type="component" value="Unassembled WGS sequence"/>
</dbReference>
<evidence type="ECO:0000313" key="2">
    <source>
        <dbReference type="Proteomes" id="UP000183200"/>
    </source>
</evidence>
<proteinExistence type="predicted"/>
<organism evidence="1 2">
    <name type="scientific">Pedobacter steynii</name>
    <dbReference type="NCBI Taxonomy" id="430522"/>
    <lineage>
        <taxon>Bacteria</taxon>
        <taxon>Pseudomonadati</taxon>
        <taxon>Bacteroidota</taxon>
        <taxon>Sphingobacteriia</taxon>
        <taxon>Sphingobacteriales</taxon>
        <taxon>Sphingobacteriaceae</taxon>
        <taxon>Pedobacter</taxon>
    </lineage>
</organism>
<protein>
    <submittedName>
        <fullName evidence="1">Uncharacterized protein</fullName>
    </submittedName>
</protein>
<name>A0A1G9U4U1_9SPHI</name>